<dbReference type="Proteomes" id="UP000078534">
    <property type="component" value="Unassembled WGS sequence"/>
</dbReference>
<dbReference type="InterPro" id="IPR021729">
    <property type="entry name" value="DUF3298"/>
</dbReference>
<accession>A0A179ST11</accession>
<feature type="domain" description="DUF3298" evidence="1">
    <location>
        <begin position="116"/>
        <end position="185"/>
    </location>
</feature>
<organism evidence="2 3">
    <name type="scientific">Metabacillus litoralis</name>
    <dbReference type="NCBI Taxonomy" id="152268"/>
    <lineage>
        <taxon>Bacteria</taxon>
        <taxon>Bacillati</taxon>
        <taxon>Bacillota</taxon>
        <taxon>Bacilli</taxon>
        <taxon>Bacillales</taxon>
        <taxon>Bacillaceae</taxon>
        <taxon>Metabacillus</taxon>
    </lineage>
</organism>
<dbReference type="EMBL" id="LWSG01000042">
    <property type="protein sequence ID" value="OAS83422.1"/>
    <property type="molecule type" value="Genomic_DNA"/>
</dbReference>
<gene>
    <name evidence="2" type="ORF">A6K24_08695</name>
</gene>
<name>A0A179ST11_9BACI</name>
<dbReference type="STRING" id="152268.A6K24_08695"/>
<evidence type="ECO:0000259" key="1">
    <source>
        <dbReference type="Pfam" id="PF11738"/>
    </source>
</evidence>
<proteinExistence type="predicted"/>
<dbReference type="Gene3D" id="3.90.640.20">
    <property type="entry name" value="Heat-shock cognate protein, ATPase"/>
    <property type="match status" value="1"/>
</dbReference>
<protein>
    <recommendedName>
        <fullName evidence="1">DUF3298 domain-containing protein</fullName>
    </recommendedName>
</protein>
<dbReference type="InterPro" id="IPR037126">
    <property type="entry name" value="PdaC/RsiV-like_sf"/>
</dbReference>
<sequence length="206" mass="23951">MVQYRLPIPIQTYDVLAHKLSIYYPQLLLVNKAHQQIINQTIYRIVYTLFSNINEQGYYQPGITEMIGNYEVKNNQRGIVSITLSNFANMPTLAHPVTFLDSLTTDVRTGKIYQLKDLFKENSPYRERINKLIEIQIKERDIPLLNSYTGIRPNQKYYIADKALIIYFDMYQITPGYVGFPMFPIGSYQLQDIIEDTSPLGILLPN</sequence>
<dbReference type="Pfam" id="PF11738">
    <property type="entry name" value="DUF3298"/>
    <property type="match status" value="1"/>
</dbReference>
<dbReference type="OrthoDB" id="5637at2"/>
<reference evidence="3" key="1">
    <citation type="submission" date="2016-04" db="EMBL/GenBank/DDBJ databases">
        <authorList>
            <person name="Lyu Z."/>
            <person name="Lyu W."/>
        </authorList>
    </citation>
    <scope>NUCLEOTIDE SEQUENCE [LARGE SCALE GENOMIC DNA]</scope>
    <source>
        <strain evidence="3">C44</strain>
    </source>
</reference>
<dbReference type="Gene3D" id="3.30.565.40">
    <property type="entry name" value="Fervidobacterium nodosum Rt17-B1 like"/>
    <property type="match status" value="1"/>
</dbReference>
<dbReference type="AlphaFoldDB" id="A0A179ST11"/>
<keyword evidence="3" id="KW-1185">Reference proteome</keyword>
<comment type="caution">
    <text evidence="2">The sequence shown here is derived from an EMBL/GenBank/DDBJ whole genome shotgun (WGS) entry which is preliminary data.</text>
</comment>
<evidence type="ECO:0000313" key="3">
    <source>
        <dbReference type="Proteomes" id="UP000078534"/>
    </source>
</evidence>
<evidence type="ECO:0000313" key="2">
    <source>
        <dbReference type="EMBL" id="OAS83422.1"/>
    </source>
</evidence>